<dbReference type="AlphaFoldDB" id="R4WG53"/>
<evidence type="ECO:0000313" key="1">
    <source>
        <dbReference type="EMBL" id="BAN22684.1"/>
    </source>
</evidence>
<reference evidence="1 2" key="2">
    <citation type="journal article" date="2018" name="Int. J. Syst. Evol. Microbiol.">
        <title>Burkholderia insecticola sp. nov., a gut symbiotic bacterium of the bean bug Riptortus pedestris.</title>
        <authorList>
            <person name="Takeshita K."/>
            <person name="Tamaki H."/>
            <person name="Ohbayashi T."/>
            <person name="Meng X.-Y."/>
            <person name="Sone T."/>
            <person name="Mitani Y."/>
            <person name="Peeters C."/>
            <person name="Kikuchi Y."/>
            <person name="Vandamme P."/>
        </authorList>
    </citation>
    <scope>NUCLEOTIDE SEQUENCE [LARGE SCALE GENOMIC DNA]</scope>
    <source>
        <strain evidence="1">RPE64</strain>
    </source>
</reference>
<keyword evidence="2" id="KW-1185">Reference proteome</keyword>
<gene>
    <name evidence="1" type="ORF">BRPE64_ACDS09300</name>
</gene>
<accession>R4WG53</accession>
<organism evidence="1 2">
    <name type="scientific">Caballeronia insecticola</name>
    <dbReference type="NCBI Taxonomy" id="758793"/>
    <lineage>
        <taxon>Bacteria</taxon>
        <taxon>Pseudomonadati</taxon>
        <taxon>Pseudomonadota</taxon>
        <taxon>Betaproteobacteria</taxon>
        <taxon>Burkholderiales</taxon>
        <taxon>Burkholderiaceae</taxon>
        <taxon>Caballeronia</taxon>
    </lineage>
</organism>
<protein>
    <submittedName>
        <fullName evidence="1">Uncharacterized protein</fullName>
    </submittedName>
</protein>
<evidence type="ECO:0000313" key="2">
    <source>
        <dbReference type="Proteomes" id="UP000013966"/>
    </source>
</evidence>
<proteinExistence type="predicted"/>
<dbReference type="PATRIC" id="fig|758793.3.peg.933"/>
<dbReference type="KEGG" id="buo:BRPE64_ACDS09300"/>
<dbReference type="EMBL" id="AP013058">
    <property type="protein sequence ID" value="BAN22684.1"/>
    <property type="molecule type" value="Genomic_DNA"/>
</dbReference>
<sequence>MIGWNWHDGRHAYRRYAPQHWLHRGGVSLATNIGGVNASTGRFPGPLAAAMHVADTVLNSSNPDAAR</sequence>
<dbReference type="HOGENOM" id="CLU_2804161_0_0_4"/>
<name>R4WG53_9BURK</name>
<dbReference type="Proteomes" id="UP000013966">
    <property type="component" value="Chromosome 1"/>
</dbReference>
<dbReference type="STRING" id="758793.BRPE64_ACDS09300"/>
<reference evidence="1 2" key="1">
    <citation type="journal article" date="2013" name="Genome Announc.">
        <title>Complete Genome Sequence of Burkholderia sp. Strain RPE64, Bacterial Symbiont of the Bean Bug Riptortus pedestris.</title>
        <authorList>
            <person name="Shibata T.F."/>
            <person name="Maeda T."/>
            <person name="Nikoh N."/>
            <person name="Yamaguchi K."/>
            <person name="Oshima K."/>
            <person name="Hattori M."/>
            <person name="Nishiyama T."/>
            <person name="Hasebe M."/>
            <person name="Fukatsu T."/>
            <person name="Kikuchi Y."/>
            <person name="Shigenobu S."/>
        </authorList>
    </citation>
    <scope>NUCLEOTIDE SEQUENCE [LARGE SCALE GENOMIC DNA]</scope>
</reference>